<keyword evidence="1" id="KW-1185">Reference proteome</keyword>
<dbReference type="InterPro" id="IPR008914">
    <property type="entry name" value="PEBP"/>
</dbReference>
<protein>
    <submittedName>
        <fullName evidence="2">Uncharacterized protein LOC113147380</fullName>
    </submittedName>
</protein>
<organism evidence="1 2">
    <name type="scientific">Cyclospora cayetanensis</name>
    <dbReference type="NCBI Taxonomy" id="88456"/>
    <lineage>
        <taxon>Eukaryota</taxon>
        <taxon>Sar</taxon>
        <taxon>Alveolata</taxon>
        <taxon>Apicomplexa</taxon>
        <taxon>Conoidasida</taxon>
        <taxon>Coccidia</taxon>
        <taxon>Eucoccidiorida</taxon>
        <taxon>Eimeriorina</taxon>
        <taxon>Eimeriidae</taxon>
        <taxon>Cyclospora</taxon>
    </lineage>
</organism>
<dbReference type="AlphaFoldDB" id="A0A6P6S077"/>
<dbReference type="SUPFAM" id="SSF49777">
    <property type="entry name" value="PEBP-like"/>
    <property type="match status" value="1"/>
</dbReference>
<proteinExistence type="predicted"/>
<dbReference type="InterPro" id="IPR036610">
    <property type="entry name" value="PEBP-like_sf"/>
</dbReference>
<name>A0A6P6S077_9EIME</name>
<dbReference type="Proteomes" id="UP000515125">
    <property type="component" value="Unplaced"/>
</dbReference>
<gene>
    <name evidence="2" type="primary">LOC113147380</name>
</gene>
<reference evidence="2" key="1">
    <citation type="submission" date="2025-08" db="UniProtKB">
        <authorList>
            <consortium name="RefSeq"/>
        </authorList>
    </citation>
    <scope>IDENTIFICATION</scope>
</reference>
<evidence type="ECO:0000313" key="1">
    <source>
        <dbReference type="Proteomes" id="UP000515125"/>
    </source>
</evidence>
<dbReference type="GeneID" id="113147380"/>
<dbReference type="Gene3D" id="3.90.280.10">
    <property type="entry name" value="PEBP-like"/>
    <property type="match status" value="1"/>
</dbReference>
<sequence length="181" mass="19738">MESGGVILDFGASSCSSEDKKSSLPDKNFGAACGDRNLTPEVSWTSAPYETGSFILTITDVSREDGVHPHLLVWDIPENVSKVSLTYFIVFKTTYSGKQQLSSSMDWRAIGAQLGSTGPYSGPCPTSQEACIRLSLYAIADRSLGLPEGATYEVLHRKLEEIAEVNGRSLDSMWPLRCMTF</sequence>
<dbReference type="Pfam" id="PF01161">
    <property type="entry name" value="PBP"/>
    <property type="match status" value="1"/>
</dbReference>
<evidence type="ECO:0000313" key="2">
    <source>
        <dbReference type="RefSeq" id="XP_026193523.1"/>
    </source>
</evidence>
<dbReference type="RefSeq" id="XP_026193523.1">
    <property type="nucleotide sequence ID" value="XM_026337738.1"/>
</dbReference>
<accession>A0A6P6S077</accession>